<keyword evidence="3 6" id="KW-0812">Transmembrane</keyword>
<evidence type="ECO:0000259" key="7">
    <source>
        <dbReference type="PROSITE" id="PS50850"/>
    </source>
</evidence>
<evidence type="ECO:0000256" key="5">
    <source>
        <dbReference type="ARBA" id="ARBA00023136"/>
    </source>
</evidence>
<evidence type="ECO:0000313" key="8">
    <source>
        <dbReference type="EMBL" id="ABN06594.1"/>
    </source>
</evidence>
<protein>
    <submittedName>
        <fullName evidence="8">Major facilitator superfamily MFS_1</fullName>
    </submittedName>
</protein>
<name>A2SQI8_METLZ</name>
<dbReference type="eggNOG" id="arCOG00130">
    <property type="taxonomic scope" value="Archaea"/>
</dbReference>
<feature type="transmembrane region" description="Helical" evidence="6">
    <location>
        <begin position="307"/>
        <end position="326"/>
    </location>
</feature>
<feature type="transmembrane region" description="Helical" evidence="6">
    <location>
        <begin position="150"/>
        <end position="170"/>
    </location>
</feature>
<dbReference type="PROSITE" id="PS50850">
    <property type="entry name" value="MFS"/>
    <property type="match status" value="1"/>
</dbReference>
<dbReference type="HOGENOM" id="CLU_061499_0_0_2"/>
<dbReference type="EMBL" id="CP000559">
    <property type="protein sequence ID" value="ABN06594.1"/>
    <property type="molecule type" value="Genomic_DNA"/>
</dbReference>
<dbReference type="RefSeq" id="WP_011832795.1">
    <property type="nucleotide sequence ID" value="NC_008942.1"/>
</dbReference>
<dbReference type="KEGG" id="mla:Mlab_0418"/>
<feature type="transmembrane region" description="Helical" evidence="6">
    <location>
        <begin position="224"/>
        <end position="242"/>
    </location>
</feature>
<evidence type="ECO:0000256" key="1">
    <source>
        <dbReference type="ARBA" id="ARBA00004651"/>
    </source>
</evidence>
<evidence type="ECO:0000256" key="4">
    <source>
        <dbReference type="ARBA" id="ARBA00022989"/>
    </source>
</evidence>
<comment type="subcellular location">
    <subcellularLocation>
        <location evidence="1">Cell membrane</location>
        <topology evidence="1">Multi-pass membrane protein</topology>
    </subcellularLocation>
</comment>
<reference evidence="8 9" key="1">
    <citation type="journal article" date="2009" name="Stand. Genomic Sci.">
        <title>Complete genome sequence of Methanocorpusculum labreanum type strain Z.</title>
        <authorList>
            <person name="Anderson I.J."/>
            <person name="Sieprawska-Lupa M."/>
            <person name="Goltsman E."/>
            <person name="Lapidus A."/>
            <person name="Copeland A."/>
            <person name="Glavina Del Rio T."/>
            <person name="Tice H."/>
            <person name="Dalin E."/>
            <person name="Barry K."/>
            <person name="Pitluck S."/>
            <person name="Hauser L."/>
            <person name="Land M."/>
            <person name="Lucas S."/>
            <person name="Richardson P."/>
            <person name="Whitman W.B."/>
            <person name="Kyrpides N.C."/>
        </authorList>
    </citation>
    <scope>NUCLEOTIDE SEQUENCE [LARGE SCALE GENOMIC DNA]</scope>
    <source>
        <strain evidence="9">ATCC 43576 / DSM 4855 / Z</strain>
    </source>
</reference>
<dbReference type="AlphaFoldDB" id="A2SQI8"/>
<dbReference type="GeneID" id="4794475"/>
<dbReference type="STRING" id="410358.Mlab_0418"/>
<evidence type="ECO:0000256" key="3">
    <source>
        <dbReference type="ARBA" id="ARBA00022692"/>
    </source>
</evidence>
<feature type="transmembrane region" description="Helical" evidence="6">
    <location>
        <begin position="125"/>
        <end position="144"/>
    </location>
</feature>
<feature type="transmembrane region" description="Helical" evidence="6">
    <location>
        <begin position="332"/>
        <end position="351"/>
    </location>
</feature>
<feature type="transmembrane region" description="Helical" evidence="6">
    <location>
        <begin position="66"/>
        <end position="84"/>
    </location>
</feature>
<dbReference type="SUPFAM" id="SSF103473">
    <property type="entry name" value="MFS general substrate transporter"/>
    <property type="match status" value="1"/>
</dbReference>
<organism evidence="8 9">
    <name type="scientific">Methanocorpusculum labreanum (strain ATCC 43576 / DSM 4855 / Z)</name>
    <dbReference type="NCBI Taxonomy" id="410358"/>
    <lineage>
        <taxon>Archaea</taxon>
        <taxon>Methanobacteriati</taxon>
        <taxon>Methanobacteriota</taxon>
        <taxon>Stenosarchaea group</taxon>
        <taxon>Methanomicrobia</taxon>
        <taxon>Methanomicrobiales</taxon>
        <taxon>Methanocorpusculaceae</taxon>
        <taxon>Methanocorpusculum</taxon>
    </lineage>
</organism>
<dbReference type="PANTHER" id="PTHR43124">
    <property type="entry name" value="PURINE EFFLUX PUMP PBUE"/>
    <property type="match status" value="1"/>
</dbReference>
<proteinExistence type="predicted"/>
<dbReference type="Proteomes" id="UP000000365">
    <property type="component" value="Chromosome"/>
</dbReference>
<dbReference type="OrthoDB" id="117970at2157"/>
<evidence type="ECO:0000313" key="9">
    <source>
        <dbReference type="Proteomes" id="UP000000365"/>
    </source>
</evidence>
<feature type="transmembrane region" description="Helical" evidence="6">
    <location>
        <begin position="277"/>
        <end position="295"/>
    </location>
</feature>
<sequence>MNISRISLYLGAFATMALSNAVVPVLALITSDAAVQGAIYSAYFLGAFFMVFPAGWISDKIGRAPLIKIGLAGTFVSGLLIWYFTDDPLLTVGFRFLEGLFTGMFVSSSLSYVNSQIDHTKLSGLYLALMNVGMVAGLVIPGILSVIHPYAGVFVFSVLTGFAFFAGIFFREGSGFVSVKIPVRMIFSIALYHKWLWVALFIFTGATGVVTSMYPEMSGSSAEISGVVTALMSVSTAVCVYAVSRLSLQDSLGFLRRSAFILAISVPLVFFTPIGMILVGAVFGIISVAVLNYIAGTPHPQGMMNGLLITMQYAGMAVLPFITGLIVIPLGYLGVFIIVGACVLLGGLLVVRCPCYAPAVKNG</sequence>
<dbReference type="PANTHER" id="PTHR43124:SF9">
    <property type="entry name" value="SUGAR TRANSPORT FAMILY PROTEIN"/>
    <property type="match status" value="1"/>
</dbReference>
<keyword evidence="2" id="KW-1003">Cell membrane</keyword>
<feature type="transmembrane region" description="Helical" evidence="6">
    <location>
        <begin position="96"/>
        <end position="113"/>
    </location>
</feature>
<dbReference type="GO" id="GO:0005886">
    <property type="term" value="C:plasma membrane"/>
    <property type="evidence" value="ECO:0007669"/>
    <property type="project" value="UniProtKB-SubCell"/>
</dbReference>
<feature type="transmembrane region" description="Helical" evidence="6">
    <location>
        <begin position="191"/>
        <end position="212"/>
    </location>
</feature>
<keyword evidence="9" id="KW-1185">Reference proteome</keyword>
<dbReference type="GO" id="GO:0022857">
    <property type="term" value="F:transmembrane transporter activity"/>
    <property type="evidence" value="ECO:0007669"/>
    <property type="project" value="InterPro"/>
</dbReference>
<dbReference type="Pfam" id="PF07690">
    <property type="entry name" value="MFS_1"/>
    <property type="match status" value="1"/>
</dbReference>
<dbReference type="InterPro" id="IPR011701">
    <property type="entry name" value="MFS"/>
</dbReference>
<dbReference type="InterPro" id="IPR020846">
    <property type="entry name" value="MFS_dom"/>
</dbReference>
<evidence type="ECO:0000256" key="2">
    <source>
        <dbReference type="ARBA" id="ARBA00022475"/>
    </source>
</evidence>
<evidence type="ECO:0000256" key="6">
    <source>
        <dbReference type="SAM" id="Phobius"/>
    </source>
</evidence>
<dbReference type="InterPro" id="IPR036259">
    <property type="entry name" value="MFS_trans_sf"/>
</dbReference>
<keyword evidence="4 6" id="KW-1133">Transmembrane helix</keyword>
<keyword evidence="5 6" id="KW-0472">Membrane</keyword>
<feature type="domain" description="Major facilitator superfamily (MFS) profile" evidence="7">
    <location>
        <begin position="1"/>
        <end position="363"/>
    </location>
</feature>
<feature type="transmembrane region" description="Helical" evidence="6">
    <location>
        <begin position="37"/>
        <end position="57"/>
    </location>
</feature>
<accession>A2SQI8</accession>
<gene>
    <name evidence="8" type="ordered locus">Mlab_0418</name>
</gene>
<dbReference type="Gene3D" id="1.20.1250.20">
    <property type="entry name" value="MFS general substrate transporter like domains"/>
    <property type="match status" value="1"/>
</dbReference>
<dbReference type="InterPro" id="IPR050189">
    <property type="entry name" value="MFS_Efflux_Transporters"/>
</dbReference>